<sequence>MAGQLIVSISGISDRTVDDVAAFCGHLDNRGVPVSFLVAPRMKGGYRLDRDDDTVGWLADRRAGGDAIVLHGYDEAATKARRGEFATLQAHEANLRLMAADRILEHLGLRTRLFAAPGWNVSQGALKALPRNGFRLVAGLSGIIDLVRDDTVRARVLGIGEGFLAEPWWCRTLVLSAERTARRDGIVRVGVAARHLRRPGPRQAMLDAVDLALLHASAPTVYAWQQQRPVLTDAA</sequence>
<name>A0ACC6MIV1_MYCPF</name>
<dbReference type="Proteomes" id="UP001289645">
    <property type="component" value="Unassembled WGS sequence"/>
</dbReference>
<evidence type="ECO:0000313" key="2">
    <source>
        <dbReference type="Proteomes" id="UP001289645"/>
    </source>
</evidence>
<organism evidence="1 2">
    <name type="scientific">Mycolicibacterium parafortuitum</name>
    <name type="common">Mycobacterium parafortuitum</name>
    <dbReference type="NCBI Taxonomy" id="39692"/>
    <lineage>
        <taxon>Bacteria</taxon>
        <taxon>Bacillati</taxon>
        <taxon>Actinomycetota</taxon>
        <taxon>Actinomycetes</taxon>
        <taxon>Mycobacteriales</taxon>
        <taxon>Mycobacteriaceae</taxon>
        <taxon>Mycolicibacterium</taxon>
    </lineage>
</organism>
<evidence type="ECO:0000313" key="1">
    <source>
        <dbReference type="EMBL" id="MDZ5086910.1"/>
    </source>
</evidence>
<comment type="caution">
    <text evidence="1">The sequence shown here is derived from an EMBL/GenBank/DDBJ whole genome shotgun (WGS) entry which is preliminary data.</text>
</comment>
<gene>
    <name evidence="1" type="ORF">OHX15_16090</name>
</gene>
<keyword evidence="2" id="KW-1185">Reference proteome</keyword>
<proteinExistence type="predicted"/>
<accession>A0ACC6MIV1</accession>
<protein>
    <submittedName>
        <fullName evidence="1">DUF2334 domain-containing protein</fullName>
    </submittedName>
</protein>
<reference evidence="1 2" key="1">
    <citation type="journal article" date="2021" name="Chemosphere">
        <title>Bioballs carrying a syntrophic Rhodococcus and Mycolicibacterium consortium for simultaneous sorption and biodegradation of fuel oil in contaminated freshwater.</title>
        <authorList>
            <person name="Naloka K."/>
            <person name="Polrit D."/>
            <person name="Muangchinda C."/>
            <person name="Thoetkiattikul H."/>
            <person name="Pinyakong O."/>
        </authorList>
    </citation>
    <scope>NUCLEOTIDE SEQUENCE [LARGE SCALE GENOMIC DNA]</scope>
    <source>
        <strain evidence="1 2">J101</strain>
    </source>
</reference>
<dbReference type="EMBL" id="JAOXLN010000016">
    <property type="protein sequence ID" value="MDZ5086910.1"/>
    <property type="molecule type" value="Genomic_DNA"/>
</dbReference>